<dbReference type="SUPFAM" id="SSF56672">
    <property type="entry name" value="DNA/RNA polymerases"/>
    <property type="match status" value="1"/>
</dbReference>
<dbReference type="GO" id="GO:0071897">
    <property type="term" value="P:DNA biosynthetic process"/>
    <property type="evidence" value="ECO:0007669"/>
    <property type="project" value="UniProtKB-ARBA"/>
</dbReference>
<feature type="domain" description="Reverse transcriptase" evidence="1">
    <location>
        <begin position="1"/>
        <end position="144"/>
    </location>
</feature>
<proteinExistence type="predicted"/>
<dbReference type="InterPro" id="IPR000477">
    <property type="entry name" value="RT_dom"/>
</dbReference>
<organism evidence="2">
    <name type="scientific">Cuerna arida</name>
    <dbReference type="NCBI Taxonomy" id="1464854"/>
    <lineage>
        <taxon>Eukaryota</taxon>
        <taxon>Metazoa</taxon>
        <taxon>Ecdysozoa</taxon>
        <taxon>Arthropoda</taxon>
        <taxon>Hexapoda</taxon>
        <taxon>Insecta</taxon>
        <taxon>Pterygota</taxon>
        <taxon>Neoptera</taxon>
        <taxon>Paraneoptera</taxon>
        <taxon>Hemiptera</taxon>
        <taxon>Auchenorrhyncha</taxon>
        <taxon>Membracoidea</taxon>
        <taxon>Cicadellidae</taxon>
        <taxon>Cicadellinae</taxon>
        <taxon>Proconiini</taxon>
        <taxon>Cuerna</taxon>
    </lineage>
</organism>
<protein>
    <recommendedName>
        <fullName evidence="1">Reverse transcriptase domain-containing protein</fullName>
    </recommendedName>
</protein>
<evidence type="ECO:0000259" key="1">
    <source>
        <dbReference type="PROSITE" id="PS50878"/>
    </source>
</evidence>
<gene>
    <name evidence="2" type="ORF">g.44141</name>
</gene>
<sequence>NHQMLLSILYDLGIRKNILNWLESYLCNRKQYVEIVSYNKSKIKISHQSKIRSVKYGVPQGSILGPLLFICYVRGLPTLTTGNQLCLYADDATLKISGSSVKELESSSSTSLNLLKQYFNDRQLLLNPDKTNFVVFKTRQTQVS</sequence>
<dbReference type="EMBL" id="GECZ01011475">
    <property type="protein sequence ID" value="JAS58294.1"/>
    <property type="molecule type" value="Transcribed_RNA"/>
</dbReference>
<dbReference type="PANTHER" id="PTHR33332">
    <property type="entry name" value="REVERSE TRANSCRIPTASE DOMAIN-CONTAINING PROTEIN"/>
    <property type="match status" value="1"/>
</dbReference>
<dbReference type="InterPro" id="IPR043502">
    <property type="entry name" value="DNA/RNA_pol_sf"/>
</dbReference>
<name>A0A1B6G796_9HEMI</name>
<dbReference type="PROSITE" id="PS50878">
    <property type="entry name" value="RT_POL"/>
    <property type="match status" value="1"/>
</dbReference>
<feature type="non-terminal residue" evidence="2">
    <location>
        <position position="1"/>
    </location>
</feature>
<reference evidence="2" key="1">
    <citation type="submission" date="2015-11" db="EMBL/GenBank/DDBJ databases">
        <title>De novo transcriptome assembly of four potential Pierce s Disease insect vectors from Arizona vineyards.</title>
        <authorList>
            <person name="Tassone E.E."/>
        </authorList>
    </citation>
    <scope>NUCLEOTIDE SEQUENCE</scope>
</reference>
<dbReference type="Pfam" id="PF00078">
    <property type="entry name" value="RVT_1"/>
    <property type="match status" value="1"/>
</dbReference>
<dbReference type="AlphaFoldDB" id="A0A1B6G796"/>
<accession>A0A1B6G796</accession>
<feature type="non-terminal residue" evidence="2">
    <location>
        <position position="144"/>
    </location>
</feature>
<evidence type="ECO:0000313" key="2">
    <source>
        <dbReference type="EMBL" id="JAS58294.1"/>
    </source>
</evidence>